<feature type="transmembrane region" description="Helical" evidence="1">
    <location>
        <begin position="39"/>
        <end position="61"/>
    </location>
</feature>
<keyword evidence="1" id="KW-1133">Transmembrane helix</keyword>
<dbReference type="Pfam" id="PF10095">
    <property type="entry name" value="DUF2333"/>
    <property type="match status" value="1"/>
</dbReference>
<keyword evidence="1" id="KW-0812">Transmembrane</keyword>
<dbReference type="AlphaFoldDB" id="A0A0A0BGX7"/>
<sequence>MTTSQNEFDMALKVLTQKFRDISWTVRDSMADNTTRKRIVKTSGIIIAALLAFMILIMLWWSNTPDRFNPVDNAQRMSKAQQQPFVTGYTSTATLITLAETLLDKPGGYLSNDVMPPSVWMDNIPNWEFGVLVQIRDFSRALRNDISRSQSQSLEDKDLAIAEPQFNFNSESWLFPPSEQEYRDGIKALQAYRDRLSSSGEEEAQFYARADNLTGWLAIAEKRLGSLSQRLSASVGQVRVNTDLAGEPDAQQSTPTSGEVVSKTPWRQIDDVFFEARGTTWALIHLLKAVEHDFNEILRKKNALVSLRQIIRELEATQETVWSPIILNGSGFGLFANHSLVMASYISRANAAIIDLRDLLNRG</sequence>
<evidence type="ECO:0000256" key="1">
    <source>
        <dbReference type="SAM" id="Phobius"/>
    </source>
</evidence>
<dbReference type="STRING" id="392484.LP43_0748"/>
<protein>
    <recommendedName>
        <fullName evidence="4">DUF2333 domain-containing protein</fullName>
    </recommendedName>
</protein>
<evidence type="ECO:0008006" key="4">
    <source>
        <dbReference type="Google" id="ProtNLM"/>
    </source>
</evidence>
<accession>A0A0A0BGX7</accession>
<organism evidence="2 3">
    <name type="scientific">Methylophaga thiooxydans</name>
    <dbReference type="NCBI Taxonomy" id="392484"/>
    <lineage>
        <taxon>Bacteria</taxon>
        <taxon>Pseudomonadati</taxon>
        <taxon>Pseudomonadota</taxon>
        <taxon>Gammaproteobacteria</taxon>
        <taxon>Thiotrichales</taxon>
        <taxon>Piscirickettsiaceae</taxon>
        <taxon>Methylophaga</taxon>
    </lineage>
</organism>
<dbReference type="PIRSF" id="PIRSF029693">
    <property type="entry name" value="UCP029693"/>
    <property type="match status" value="1"/>
</dbReference>
<dbReference type="InterPro" id="IPR016936">
    <property type="entry name" value="UCP029693"/>
</dbReference>
<proteinExistence type="predicted"/>
<dbReference type="EMBL" id="JRQD01000002">
    <property type="protein sequence ID" value="KGM07140.1"/>
    <property type="molecule type" value="Genomic_DNA"/>
</dbReference>
<name>A0A0A0BGX7_9GAMM</name>
<gene>
    <name evidence="2" type="ORF">LP43_0748</name>
</gene>
<dbReference type="Proteomes" id="UP000029999">
    <property type="component" value="Unassembled WGS sequence"/>
</dbReference>
<keyword evidence="1" id="KW-0472">Membrane</keyword>
<evidence type="ECO:0000313" key="2">
    <source>
        <dbReference type="EMBL" id="KGM07140.1"/>
    </source>
</evidence>
<comment type="caution">
    <text evidence="2">The sequence shown here is derived from an EMBL/GenBank/DDBJ whole genome shotgun (WGS) entry which is preliminary data.</text>
</comment>
<evidence type="ECO:0000313" key="3">
    <source>
        <dbReference type="Proteomes" id="UP000029999"/>
    </source>
</evidence>
<reference evidence="2 3" key="1">
    <citation type="submission" date="2014-09" db="EMBL/GenBank/DDBJ databases">
        <authorList>
            <person name="Grob C."/>
            <person name="Taubert M."/>
            <person name="Howat A.M."/>
            <person name="Burns O.J."/>
            <person name="Dixon J.L."/>
            <person name="Chen Y."/>
            <person name="Murrell J.C."/>
        </authorList>
    </citation>
    <scope>NUCLEOTIDE SEQUENCE [LARGE SCALE GENOMIC DNA]</scope>
    <source>
        <strain evidence="2">L4</strain>
    </source>
</reference>